<comment type="caution">
    <text evidence="2">The sequence shown here is derived from an EMBL/GenBank/DDBJ whole genome shotgun (WGS) entry which is preliminary data.</text>
</comment>
<dbReference type="Proteomes" id="UP001145094">
    <property type="component" value="Unassembled WGS sequence"/>
</dbReference>
<gene>
    <name evidence="2" type="ORF">Selli2_25790</name>
</gene>
<dbReference type="InterPro" id="IPR051531">
    <property type="entry name" value="N-acetyltransferase"/>
</dbReference>
<dbReference type="PANTHER" id="PTHR43792">
    <property type="entry name" value="GNAT FAMILY, PUTATIVE (AFU_ORTHOLOGUE AFUA_3G00765)-RELATED-RELATED"/>
    <property type="match status" value="1"/>
</dbReference>
<dbReference type="SUPFAM" id="SSF55729">
    <property type="entry name" value="Acyl-CoA N-acyltransferases (Nat)"/>
    <property type="match status" value="1"/>
</dbReference>
<dbReference type="PANTHER" id="PTHR43792:SF1">
    <property type="entry name" value="N-ACETYLTRANSFERASE DOMAIN-CONTAINING PROTEIN"/>
    <property type="match status" value="1"/>
</dbReference>
<dbReference type="GO" id="GO:0016747">
    <property type="term" value="F:acyltransferase activity, transferring groups other than amino-acyl groups"/>
    <property type="evidence" value="ECO:0007669"/>
    <property type="project" value="InterPro"/>
</dbReference>
<dbReference type="Pfam" id="PF13302">
    <property type="entry name" value="Acetyltransf_3"/>
    <property type="match status" value="1"/>
</dbReference>
<feature type="domain" description="N-acetyltransferase" evidence="1">
    <location>
        <begin position="12"/>
        <end position="173"/>
    </location>
</feature>
<dbReference type="CDD" id="cd04301">
    <property type="entry name" value="NAT_SF"/>
    <property type="match status" value="1"/>
</dbReference>
<evidence type="ECO:0000313" key="2">
    <source>
        <dbReference type="EMBL" id="GLG91152.1"/>
    </source>
</evidence>
<organism evidence="2 3">
    <name type="scientific">Sellimonas catena</name>
    <dbReference type="NCBI Taxonomy" id="2994035"/>
    <lineage>
        <taxon>Bacteria</taxon>
        <taxon>Bacillati</taxon>
        <taxon>Bacillota</taxon>
        <taxon>Clostridia</taxon>
        <taxon>Lachnospirales</taxon>
        <taxon>Lachnospiraceae</taxon>
        <taxon>Sellimonas</taxon>
    </lineage>
</organism>
<proteinExistence type="predicted"/>
<evidence type="ECO:0000259" key="1">
    <source>
        <dbReference type="PROSITE" id="PS51186"/>
    </source>
</evidence>
<dbReference type="InterPro" id="IPR000182">
    <property type="entry name" value="GNAT_dom"/>
</dbReference>
<dbReference type="AlphaFoldDB" id="A0A9W6CH51"/>
<reference evidence="2" key="3">
    <citation type="journal article" date="2023" name="Int. J. Syst. Evol. Microbiol.">
        <title>Sellimonas catena sp. nov., isolated from human faeces.</title>
        <authorList>
            <person name="Hisatomi A."/>
            <person name="Ohkuma M."/>
            <person name="Sakamoto M."/>
        </authorList>
    </citation>
    <scope>NUCLEOTIDE SEQUENCE</scope>
    <source>
        <strain evidence="2">18CBH55</strain>
    </source>
</reference>
<name>A0A9W6CH51_9FIRM</name>
<reference evidence="2" key="2">
    <citation type="submission" date="2022-11" db="EMBL/GenBank/DDBJ databases">
        <title>Draft genome sequence of Sellimonas catena strain 18CBH55.</title>
        <authorList>
            <person name="Hisatomi A."/>
            <person name="Ohkuma M."/>
            <person name="Sakamoto M."/>
        </authorList>
    </citation>
    <scope>NUCLEOTIDE SEQUENCE</scope>
    <source>
        <strain evidence="2">18CBH55</strain>
    </source>
</reference>
<accession>A0A9W6CH51</accession>
<dbReference type="InterPro" id="IPR016181">
    <property type="entry name" value="Acyl_CoA_acyltransferase"/>
</dbReference>
<sequence>MERDFFMKTKRIGFSEWEAEDIELPKLLWGDSEVTRFICASGIFRQEEIENRLKSEIERNSIYHVQYWPIFELASKELIGCCGLRPYKEKTYEIGFHLRPKFWGQGFATEAATAVMEYACTSLGAERLFAGHHPDNKASQKVLGKLGFQYTGDEFYEPTGLYHPSYEWKKQAWWLCENC</sequence>
<protein>
    <submittedName>
        <fullName evidence="2">N-acetyltransferase</fullName>
    </submittedName>
</protein>
<dbReference type="Gene3D" id="3.40.630.30">
    <property type="match status" value="1"/>
</dbReference>
<dbReference type="PROSITE" id="PS51186">
    <property type="entry name" value="GNAT"/>
    <property type="match status" value="1"/>
</dbReference>
<reference evidence="2" key="1">
    <citation type="submission" date="2022-11" db="EMBL/GenBank/DDBJ databases">
        <title>Draft genome sequence of Sellimonas catena strain 18CBH55.</title>
        <authorList>
            <person name="Atsushi H."/>
            <person name="Moriya O."/>
            <person name="Mitsuo S."/>
        </authorList>
    </citation>
    <scope>NUCLEOTIDE SEQUENCE</scope>
    <source>
        <strain evidence="2">18CBH55</strain>
    </source>
</reference>
<evidence type="ECO:0000313" key="3">
    <source>
        <dbReference type="Proteomes" id="UP001145094"/>
    </source>
</evidence>
<dbReference type="EMBL" id="BSCH01000017">
    <property type="protein sequence ID" value="GLG91152.1"/>
    <property type="molecule type" value="Genomic_DNA"/>
</dbReference>